<keyword evidence="4" id="KW-1185">Reference proteome</keyword>
<name>A0A5B9QLI1_9BACT</name>
<evidence type="ECO:0000256" key="1">
    <source>
        <dbReference type="SAM" id="MobiDB-lite"/>
    </source>
</evidence>
<sequence length="69" mass="7417" precursor="true">MKTLQRFVFASLMLTSAAILGCDGEAGVTEDSTRLEVEMPRVDVGDEPLDMNPATDDDVDIDTPIEGDS</sequence>
<keyword evidence="2" id="KW-0732">Signal</keyword>
<feature type="chain" id="PRO_5023011176" description="Secreted protein" evidence="2">
    <location>
        <begin position="22"/>
        <end position="69"/>
    </location>
</feature>
<dbReference type="RefSeq" id="WP_068137306.1">
    <property type="nucleotide sequence ID" value="NZ_CP042914.1"/>
</dbReference>
<dbReference type="PROSITE" id="PS51257">
    <property type="entry name" value="PROKAR_LIPOPROTEIN"/>
    <property type="match status" value="1"/>
</dbReference>
<organism evidence="3 4">
    <name type="scientific">Roseimaritima ulvae</name>
    <dbReference type="NCBI Taxonomy" id="980254"/>
    <lineage>
        <taxon>Bacteria</taxon>
        <taxon>Pseudomonadati</taxon>
        <taxon>Planctomycetota</taxon>
        <taxon>Planctomycetia</taxon>
        <taxon>Pirellulales</taxon>
        <taxon>Pirellulaceae</taxon>
        <taxon>Roseimaritima</taxon>
    </lineage>
</organism>
<evidence type="ECO:0000313" key="4">
    <source>
        <dbReference type="Proteomes" id="UP000325286"/>
    </source>
</evidence>
<dbReference type="KEGG" id="rul:UC8_04070"/>
<evidence type="ECO:0000313" key="3">
    <source>
        <dbReference type="EMBL" id="QEG38450.1"/>
    </source>
</evidence>
<gene>
    <name evidence="3" type="ORF">UC8_04070</name>
</gene>
<reference evidence="3 4" key="1">
    <citation type="submission" date="2019-08" db="EMBL/GenBank/DDBJ databases">
        <title>Deep-cultivation of Planctomycetes and their phenomic and genomic characterization uncovers novel biology.</title>
        <authorList>
            <person name="Wiegand S."/>
            <person name="Jogler M."/>
            <person name="Boedeker C."/>
            <person name="Pinto D."/>
            <person name="Vollmers J."/>
            <person name="Rivas-Marin E."/>
            <person name="Kohn T."/>
            <person name="Peeters S.H."/>
            <person name="Heuer A."/>
            <person name="Rast P."/>
            <person name="Oberbeckmann S."/>
            <person name="Bunk B."/>
            <person name="Jeske O."/>
            <person name="Meyerdierks A."/>
            <person name="Storesund J.E."/>
            <person name="Kallscheuer N."/>
            <person name="Luecker S."/>
            <person name="Lage O.M."/>
            <person name="Pohl T."/>
            <person name="Merkel B.J."/>
            <person name="Hornburger P."/>
            <person name="Mueller R.-W."/>
            <person name="Bruemmer F."/>
            <person name="Labrenz M."/>
            <person name="Spormann A.M."/>
            <person name="Op den Camp H."/>
            <person name="Overmann J."/>
            <person name="Amann R."/>
            <person name="Jetten M.S.M."/>
            <person name="Mascher T."/>
            <person name="Medema M.H."/>
            <person name="Devos D.P."/>
            <person name="Kaster A.-K."/>
            <person name="Ovreas L."/>
            <person name="Rohde M."/>
            <person name="Galperin M.Y."/>
            <person name="Jogler C."/>
        </authorList>
    </citation>
    <scope>NUCLEOTIDE SEQUENCE [LARGE SCALE GENOMIC DNA]</scope>
    <source>
        <strain evidence="3 4">UC8</strain>
    </source>
</reference>
<dbReference type="AlphaFoldDB" id="A0A5B9QLI1"/>
<proteinExistence type="predicted"/>
<feature type="region of interest" description="Disordered" evidence="1">
    <location>
        <begin position="42"/>
        <end position="69"/>
    </location>
</feature>
<feature type="compositionally biased region" description="Acidic residues" evidence="1">
    <location>
        <begin position="45"/>
        <end position="69"/>
    </location>
</feature>
<evidence type="ECO:0000256" key="2">
    <source>
        <dbReference type="SAM" id="SignalP"/>
    </source>
</evidence>
<evidence type="ECO:0008006" key="5">
    <source>
        <dbReference type="Google" id="ProtNLM"/>
    </source>
</evidence>
<dbReference type="EMBL" id="CP042914">
    <property type="protein sequence ID" value="QEG38450.1"/>
    <property type="molecule type" value="Genomic_DNA"/>
</dbReference>
<protein>
    <recommendedName>
        <fullName evidence="5">Secreted protein</fullName>
    </recommendedName>
</protein>
<accession>A0A5B9QLI1</accession>
<feature type="signal peptide" evidence="2">
    <location>
        <begin position="1"/>
        <end position="21"/>
    </location>
</feature>
<dbReference type="OrthoDB" id="286232at2"/>
<dbReference type="Proteomes" id="UP000325286">
    <property type="component" value="Chromosome"/>
</dbReference>